<evidence type="ECO:0000313" key="1">
    <source>
        <dbReference type="EMBL" id="JAH17322.1"/>
    </source>
</evidence>
<organism evidence="1">
    <name type="scientific">Anguilla anguilla</name>
    <name type="common">European freshwater eel</name>
    <name type="synonym">Muraena anguilla</name>
    <dbReference type="NCBI Taxonomy" id="7936"/>
    <lineage>
        <taxon>Eukaryota</taxon>
        <taxon>Metazoa</taxon>
        <taxon>Chordata</taxon>
        <taxon>Craniata</taxon>
        <taxon>Vertebrata</taxon>
        <taxon>Euteleostomi</taxon>
        <taxon>Actinopterygii</taxon>
        <taxon>Neopterygii</taxon>
        <taxon>Teleostei</taxon>
        <taxon>Anguilliformes</taxon>
        <taxon>Anguillidae</taxon>
        <taxon>Anguilla</taxon>
    </lineage>
</organism>
<name>A0A0E9QLI3_ANGAN</name>
<dbReference type="EMBL" id="GBXM01091255">
    <property type="protein sequence ID" value="JAH17322.1"/>
    <property type="molecule type" value="Transcribed_RNA"/>
</dbReference>
<reference evidence="1" key="2">
    <citation type="journal article" date="2015" name="Fish Shellfish Immunol.">
        <title>Early steps in the European eel (Anguilla anguilla)-Vibrio vulnificus interaction in the gills: Role of the RtxA13 toxin.</title>
        <authorList>
            <person name="Callol A."/>
            <person name="Pajuelo D."/>
            <person name="Ebbesson L."/>
            <person name="Teles M."/>
            <person name="MacKenzie S."/>
            <person name="Amaro C."/>
        </authorList>
    </citation>
    <scope>NUCLEOTIDE SEQUENCE</scope>
</reference>
<protein>
    <submittedName>
        <fullName evidence="1">Uncharacterized protein</fullName>
    </submittedName>
</protein>
<dbReference type="AlphaFoldDB" id="A0A0E9QLI3"/>
<accession>A0A0E9QLI3</accession>
<reference evidence="1" key="1">
    <citation type="submission" date="2014-11" db="EMBL/GenBank/DDBJ databases">
        <authorList>
            <person name="Amaro Gonzalez C."/>
        </authorList>
    </citation>
    <scope>NUCLEOTIDE SEQUENCE</scope>
</reference>
<sequence length="25" mass="2836">MSCLGYRVAYMRMSVSHVGVLTFEV</sequence>
<proteinExistence type="predicted"/>